<protein>
    <submittedName>
        <fullName evidence="2">Uncharacterized protein</fullName>
    </submittedName>
</protein>
<evidence type="ECO:0000313" key="3">
    <source>
        <dbReference type="Proteomes" id="UP001164746"/>
    </source>
</evidence>
<keyword evidence="3" id="KW-1185">Reference proteome</keyword>
<feature type="compositionally biased region" description="Acidic residues" evidence="1">
    <location>
        <begin position="218"/>
        <end position="234"/>
    </location>
</feature>
<proteinExistence type="predicted"/>
<evidence type="ECO:0000313" key="2">
    <source>
        <dbReference type="EMBL" id="WAR26172.1"/>
    </source>
</evidence>
<dbReference type="EMBL" id="CP111025">
    <property type="protein sequence ID" value="WAR26172.1"/>
    <property type="molecule type" value="Genomic_DNA"/>
</dbReference>
<name>A0ABY7FYQ3_MYAAR</name>
<feature type="region of interest" description="Disordered" evidence="1">
    <location>
        <begin position="421"/>
        <end position="477"/>
    </location>
</feature>
<dbReference type="Proteomes" id="UP001164746">
    <property type="component" value="Chromosome 14"/>
</dbReference>
<organism evidence="2 3">
    <name type="scientific">Mya arenaria</name>
    <name type="common">Soft-shell clam</name>
    <dbReference type="NCBI Taxonomy" id="6604"/>
    <lineage>
        <taxon>Eukaryota</taxon>
        <taxon>Metazoa</taxon>
        <taxon>Spiralia</taxon>
        <taxon>Lophotrochozoa</taxon>
        <taxon>Mollusca</taxon>
        <taxon>Bivalvia</taxon>
        <taxon>Autobranchia</taxon>
        <taxon>Heteroconchia</taxon>
        <taxon>Euheterodonta</taxon>
        <taxon>Imparidentia</taxon>
        <taxon>Neoheterodontei</taxon>
        <taxon>Myida</taxon>
        <taxon>Myoidea</taxon>
        <taxon>Myidae</taxon>
        <taxon>Mya</taxon>
    </lineage>
</organism>
<feature type="compositionally biased region" description="Basic and acidic residues" evidence="1">
    <location>
        <begin position="351"/>
        <end position="370"/>
    </location>
</feature>
<feature type="region of interest" description="Disordered" evidence="1">
    <location>
        <begin position="211"/>
        <end position="388"/>
    </location>
</feature>
<gene>
    <name evidence="2" type="ORF">MAR_011876</name>
</gene>
<evidence type="ECO:0000256" key="1">
    <source>
        <dbReference type="SAM" id="MobiDB-lite"/>
    </source>
</evidence>
<feature type="compositionally biased region" description="Basic residues" evidence="1">
    <location>
        <begin position="241"/>
        <end position="255"/>
    </location>
</feature>
<sequence length="477" mass="53657">MASPTTFYPPYPDIFRENGTCATLVPYDSMLKDGFAPFSQSTRLEEYTTMPQATSTTLDDSPLGPNSRYMAALRFSDKTFRGVNVINAQEKRITGKKINFLQNEFRHKVHKLDRIQFRLNQNQTKRLAYRLVLKTQTFSSIKDQKKALSKRYTADAFQNDIKEMIRFMKPNLVRERKTKIMMMESRLKYDNLLNQSRNRFNRLCPEKRTWRPGYGAYNEEDTTEQTEPEEEIEPTMEQHRERKRLQSLATLRRRNISIDSAPSSPARLPPIRSPTKAASAGITSPVKTPGRTPRGLSSSPAKTPGRSSREHSGSPVKTTSIRQPQTFGATGGGKRQGITMSMMKRQQSFLDTKERTMTPSSDKTRPKVPNDESTGIQKSDINNNEDTVGSLNSARAIDTSRSTPRTGRKLSLPVNGQLVLPPIDTARGTKRTGRKFSLPVDGQSALPSIQSGMTPRVPKRSLRTGDKGAPANMPPNL</sequence>
<reference evidence="2" key="1">
    <citation type="submission" date="2022-11" db="EMBL/GenBank/DDBJ databases">
        <title>Centuries of genome instability and evolution in soft-shell clam transmissible cancer (bioRxiv).</title>
        <authorList>
            <person name="Hart S.F.M."/>
            <person name="Yonemitsu M.A."/>
            <person name="Giersch R.M."/>
            <person name="Beal B.F."/>
            <person name="Arriagada G."/>
            <person name="Davis B.W."/>
            <person name="Ostrander E.A."/>
            <person name="Goff S.P."/>
            <person name="Metzger M.J."/>
        </authorList>
    </citation>
    <scope>NUCLEOTIDE SEQUENCE</scope>
    <source>
        <strain evidence="2">MELC-2E11</strain>
        <tissue evidence="2">Siphon/mantle</tissue>
    </source>
</reference>
<feature type="compositionally biased region" description="Polar residues" evidence="1">
    <location>
        <begin position="315"/>
        <end position="328"/>
    </location>
</feature>
<accession>A0ABY7FYQ3</accession>
<feature type="compositionally biased region" description="Polar residues" evidence="1">
    <location>
        <begin position="371"/>
        <end position="388"/>
    </location>
</feature>